<dbReference type="AlphaFoldDB" id="A0A075E4U7"/>
<dbReference type="InterPro" id="IPR023637">
    <property type="entry name" value="Urocanase-like"/>
</dbReference>
<dbReference type="PANTHER" id="PTHR12216:SF4">
    <property type="entry name" value="UROCANATE HYDRATASE"/>
    <property type="match status" value="1"/>
</dbReference>
<dbReference type="InterPro" id="IPR036190">
    <property type="entry name" value="Urocanase_sf"/>
</dbReference>
<evidence type="ECO:0000313" key="2">
    <source>
        <dbReference type="EMBL" id="AIB52541.1"/>
    </source>
</evidence>
<dbReference type="EMBL" id="KJ463833">
    <property type="protein sequence ID" value="AIB52541.1"/>
    <property type="molecule type" value="Genomic_DNA"/>
</dbReference>
<feature type="domain" description="Urocanase N-terminal" evidence="1">
    <location>
        <begin position="12"/>
        <end position="82"/>
    </location>
</feature>
<dbReference type="PANTHER" id="PTHR12216">
    <property type="entry name" value="UROCANATE HYDRATASE"/>
    <property type="match status" value="1"/>
</dbReference>
<dbReference type="GO" id="GO:0016153">
    <property type="term" value="F:urocanate hydratase activity"/>
    <property type="evidence" value="ECO:0007669"/>
    <property type="project" value="TreeGrafter"/>
</dbReference>
<dbReference type="SUPFAM" id="SSF111326">
    <property type="entry name" value="Urocanase"/>
    <property type="match status" value="1"/>
</dbReference>
<evidence type="ECO:0000259" key="1">
    <source>
        <dbReference type="Pfam" id="PF17391"/>
    </source>
</evidence>
<organism evidence="2">
    <name type="scientific">Pseudomonas aeruginosa</name>
    <dbReference type="NCBI Taxonomy" id="287"/>
    <lineage>
        <taxon>Bacteria</taxon>
        <taxon>Pseudomonadati</taxon>
        <taxon>Pseudomonadota</taxon>
        <taxon>Gammaproteobacteria</taxon>
        <taxon>Pseudomonadales</taxon>
        <taxon>Pseudomonadaceae</taxon>
        <taxon>Pseudomonas</taxon>
    </lineage>
</organism>
<name>A0A075E4U7_PSEAI</name>
<dbReference type="GO" id="GO:0006548">
    <property type="term" value="P:L-histidine catabolic process"/>
    <property type="evidence" value="ECO:0007669"/>
    <property type="project" value="TreeGrafter"/>
</dbReference>
<reference evidence="2" key="1">
    <citation type="journal article" date="2014" name="Antimicrob. Agents Chemother.">
        <title>Extensively Drug-Resistant Pseudomonas aeruginosa Isolates Containing blaVIM-2 and Elements of Salmonella Genomic Island 2: a New Genetic Resistance Determinant in Northeast Ohio.</title>
        <authorList>
            <person name="Perez F."/>
            <person name="Hujer A.M."/>
            <person name="Marshall S.H."/>
            <person name="Ray A.J."/>
            <person name="Rather P.N."/>
            <person name="Suwantarat N."/>
            <person name="Dumford D.III."/>
            <person name="O'Shea P."/>
            <person name="Domitrovic T.N."/>
            <person name="Salata R.A."/>
            <person name="Chavda K.D."/>
            <person name="Chen L."/>
            <person name="Kreiswirth B.N."/>
            <person name="Vila A.J."/>
            <person name="Haussler S."/>
            <person name="Jacobs M.R."/>
            <person name="Bonomo R.A."/>
        </authorList>
    </citation>
    <scope>NUCLEOTIDE SEQUENCE</scope>
    <source>
        <strain evidence="2">Pavimgi1</strain>
    </source>
</reference>
<dbReference type="InterPro" id="IPR035400">
    <property type="entry name" value="Urocanase_N"/>
</dbReference>
<proteinExistence type="predicted"/>
<feature type="non-terminal residue" evidence="2">
    <location>
        <position position="82"/>
    </location>
</feature>
<protein>
    <submittedName>
        <fullName evidence="2">Urocanate hydratase</fullName>
    </submittedName>
</protein>
<sequence length="82" mass="9406">MTTPSKFRDIEIRAPRGTTLTAKSWLTEAPLRMLMNNLDPEVAENPRELVVYGGIGRAARNWECYDRIVETLKQLNDDETLL</sequence>
<dbReference type="Gene3D" id="3.40.1770.10">
    <property type="entry name" value="Urocanase superfamily"/>
    <property type="match status" value="1"/>
</dbReference>
<dbReference type="Pfam" id="PF17391">
    <property type="entry name" value="Urocanase_N"/>
    <property type="match status" value="1"/>
</dbReference>
<accession>A0A075E4U7</accession>